<dbReference type="Gene3D" id="1.20.1510.10">
    <property type="entry name" value="Cation efflux protein transmembrane domain"/>
    <property type="match status" value="1"/>
</dbReference>
<name>A0A2S8REZ5_9FIRM</name>
<evidence type="ECO:0000259" key="8">
    <source>
        <dbReference type="Pfam" id="PF01545"/>
    </source>
</evidence>
<dbReference type="Proteomes" id="UP000239720">
    <property type="component" value="Unassembled WGS sequence"/>
</dbReference>
<keyword evidence="4 7" id="KW-0812">Transmembrane</keyword>
<evidence type="ECO:0000256" key="2">
    <source>
        <dbReference type="ARBA" id="ARBA00008114"/>
    </source>
</evidence>
<sequence>MKVSKITIIMNLILFILKLFAGIFAKSGAMVSDAIHTASDVFSTFIVIIGVNISHKKADSTHQYGHERLESVASIVLSVMLAVTGMFIGLNGLEKIFGGNYGELEIPGVLALIAAVLSIAVKEWMYWYTRSAAKKINSGSLMADAWHHRSDSLSSIGAFIGILGARIGFPILDPVAGLVICIFIGKAAFDIFRESVDKLVDKSCDEEILEKIRNVIKAQEGVLHIDEIKTRLFGNKMYVDVEIVADGSKSLNEAHEVAERVHDAIEREFEMVKHCMVHVNPK</sequence>
<dbReference type="InterPro" id="IPR027470">
    <property type="entry name" value="Cation_efflux_CTD"/>
</dbReference>
<evidence type="ECO:0000256" key="7">
    <source>
        <dbReference type="SAM" id="Phobius"/>
    </source>
</evidence>
<feature type="domain" description="Cation efflux protein cytoplasmic" evidence="9">
    <location>
        <begin position="205"/>
        <end position="281"/>
    </location>
</feature>
<accession>A0A2S8REZ5</accession>
<comment type="similarity">
    <text evidence="2">Belongs to the cation diffusion facilitator (CDF) transporter (TC 2.A.4) family.</text>
</comment>
<evidence type="ECO:0000256" key="4">
    <source>
        <dbReference type="ARBA" id="ARBA00022692"/>
    </source>
</evidence>
<dbReference type="Pfam" id="PF01545">
    <property type="entry name" value="Cation_efflux"/>
    <property type="match status" value="1"/>
</dbReference>
<feature type="transmembrane region" description="Helical" evidence="7">
    <location>
        <begin position="110"/>
        <end position="129"/>
    </location>
</feature>
<comment type="subcellular location">
    <subcellularLocation>
        <location evidence="1">Membrane</location>
        <topology evidence="1">Multi-pass membrane protein</topology>
    </subcellularLocation>
</comment>
<gene>
    <name evidence="10" type="ORF">B9R14_12760</name>
</gene>
<dbReference type="OrthoDB" id="9806522at2"/>
<dbReference type="InterPro" id="IPR036837">
    <property type="entry name" value="Cation_efflux_CTD_sf"/>
</dbReference>
<evidence type="ECO:0000256" key="5">
    <source>
        <dbReference type="ARBA" id="ARBA00022989"/>
    </source>
</evidence>
<dbReference type="GO" id="GO:0008324">
    <property type="term" value="F:monoatomic cation transmembrane transporter activity"/>
    <property type="evidence" value="ECO:0007669"/>
    <property type="project" value="InterPro"/>
</dbReference>
<dbReference type="Gene3D" id="3.30.70.1350">
    <property type="entry name" value="Cation efflux protein, cytoplasmic domain"/>
    <property type="match status" value="1"/>
</dbReference>
<dbReference type="GO" id="GO:0016020">
    <property type="term" value="C:membrane"/>
    <property type="evidence" value="ECO:0007669"/>
    <property type="project" value="UniProtKB-SubCell"/>
</dbReference>
<reference evidence="10 11" key="1">
    <citation type="journal article" date="2018" name="Syst. Appl. Microbiol.">
        <title>Characterization and high-quality draft genome sequence of Herbivorax saccincola A7, an anaerobic, alkaliphilic, thermophilic, cellulolytic, and xylanolytic bacterium.</title>
        <authorList>
            <person name="Aikawa S."/>
            <person name="Baramee S."/>
            <person name="Sermsathanaswadi J."/>
            <person name="Thianheng P."/>
            <person name="Tachaapaikoon C."/>
            <person name="Shikata A."/>
            <person name="Waeonukul R."/>
            <person name="Pason P."/>
            <person name="Ratanakhanokchai K."/>
            <person name="Kosugi A."/>
        </authorList>
    </citation>
    <scope>NUCLEOTIDE SEQUENCE [LARGE SCALE GENOMIC DNA]</scope>
    <source>
        <strain evidence="10 11">A7</strain>
    </source>
</reference>
<proteinExistence type="inferred from homology"/>
<dbReference type="InterPro" id="IPR058533">
    <property type="entry name" value="Cation_efflux_TM"/>
</dbReference>
<feature type="domain" description="Cation efflux protein transmembrane" evidence="8">
    <location>
        <begin position="5"/>
        <end position="200"/>
    </location>
</feature>
<dbReference type="EMBL" id="NEMB01000003">
    <property type="protein sequence ID" value="PQQ68356.1"/>
    <property type="molecule type" value="Genomic_DNA"/>
</dbReference>
<evidence type="ECO:0000256" key="1">
    <source>
        <dbReference type="ARBA" id="ARBA00004141"/>
    </source>
</evidence>
<dbReference type="NCBIfam" id="TIGR01297">
    <property type="entry name" value="CDF"/>
    <property type="match status" value="1"/>
</dbReference>
<feature type="transmembrane region" description="Helical" evidence="7">
    <location>
        <begin position="35"/>
        <end position="51"/>
    </location>
</feature>
<dbReference type="Pfam" id="PF16916">
    <property type="entry name" value="ZT_dimer"/>
    <property type="match status" value="1"/>
</dbReference>
<dbReference type="FunFam" id="1.20.1510.10:FF:000006">
    <property type="entry name" value="Divalent cation efflux transporter"/>
    <property type="match status" value="1"/>
</dbReference>
<dbReference type="SUPFAM" id="SSF160240">
    <property type="entry name" value="Cation efflux protein cytoplasmic domain-like"/>
    <property type="match status" value="1"/>
</dbReference>
<dbReference type="SUPFAM" id="SSF161111">
    <property type="entry name" value="Cation efflux protein transmembrane domain-like"/>
    <property type="match status" value="1"/>
</dbReference>
<feature type="transmembrane region" description="Helical" evidence="7">
    <location>
        <begin position="72"/>
        <end position="90"/>
    </location>
</feature>
<evidence type="ECO:0000259" key="9">
    <source>
        <dbReference type="Pfam" id="PF16916"/>
    </source>
</evidence>
<evidence type="ECO:0000256" key="3">
    <source>
        <dbReference type="ARBA" id="ARBA00022448"/>
    </source>
</evidence>
<organism evidence="10 11">
    <name type="scientific">Acetivibrio saccincola</name>
    <dbReference type="NCBI Taxonomy" id="1677857"/>
    <lineage>
        <taxon>Bacteria</taxon>
        <taxon>Bacillati</taxon>
        <taxon>Bacillota</taxon>
        <taxon>Clostridia</taxon>
        <taxon>Eubacteriales</taxon>
        <taxon>Oscillospiraceae</taxon>
        <taxon>Acetivibrio</taxon>
    </lineage>
</organism>
<dbReference type="InterPro" id="IPR027469">
    <property type="entry name" value="Cation_efflux_TMD_sf"/>
</dbReference>
<keyword evidence="3" id="KW-0813">Transport</keyword>
<evidence type="ECO:0000313" key="11">
    <source>
        <dbReference type="Proteomes" id="UP000239720"/>
    </source>
</evidence>
<dbReference type="PANTHER" id="PTHR43840:SF15">
    <property type="entry name" value="MITOCHONDRIAL METAL TRANSPORTER 1-RELATED"/>
    <property type="match status" value="1"/>
</dbReference>
<evidence type="ECO:0000256" key="6">
    <source>
        <dbReference type="ARBA" id="ARBA00023136"/>
    </source>
</evidence>
<protein>
    <submittedName>
        <fullName evidence="10">Cation-efflux pump</fullName>
    </submittedName>
</protein>
<dbReference type="AlphaFoldDB" id="A0A2S8REZ5"/>
<dbReference type="InterPro" id="IPR050291">
    <property type="entry name" value="CDF_Transporter"/>
</dbReference>
<dbReference type="InterPro" id="IPR002524">
    <property type="entry name" value="Cation_efflux"/>
</dbReference>
<evidence type="ECO:0000313" key="10">
    <source>
        <dbReference type="EMBL" id="PQQ68356.1"/>
    </source>
</evidence>
<keyword evidence="6 7" id="KW-0472">Membrane</keyword>
<dbReference type="PANTHER" id="PTHR43840">
    <property type="entry name" value="MITOCHONDRIAL METAL TRANSPORTER 1-RELATED"/>
    <property type="match status" value="1"/>
</dbReference>
<comment type="caution">
    <text evidence="10">The sequence shown here is derived from an EMBL/GenBank/DDBJ whole genome shotgun (WGS) entry which is preliminary data.</text>
</comment>
<keyword evidence="5 7" id="KW-1133">Transmembrane helix</keyword>